<keyword evidence="3 5" id="KW-0479">Metal-binding</keyword>
<dbReference type="Pfam" id="PF00067">
    <property type="entry name" value="p450"/>
    <property type="match status" value="1"/>
</dbReference>
<evidence type="ECO:0000256" key="3">
    <source>
        <dbReference type="ARBA" id="ARBA00022723"/>
    </source>
</evidence>
<dbReference type="VEuPathDB" id="FungiDB:LEMA_P073870.1"/>
<name>E5A853_LEPMJ</name>
<keyword evidence="7" id="KW-0812">Transmembrane</keyword>
<dbReference type="SUPFAM" id="SSF48264">
    <property type="entry name" value="Cytochrome P450"/>
    <property type="match status" value="1"/>
</dbReference>
<evidence type="ECO:0000256" key="1">
    <source>
        <dbReference type="ARBA" id="ARBA00001971"/>
    </source>
</evidence>
<dbReference type="InterPro" id="IPR002401">
    <property type="entry name" value="Cyt_P450_E_grp-I"/>
</dbReference>
<dbReference type="InterPro" id="IPR017972">
    <property type="entry name" value="Cyt_P450_CS"/>
</dbReference>
<evidence type="ECO:0000256" key="6">
    <source>
        <dbReference type="RuleBase" id="RU000461"/>
    </source>
</evidence>
<dbReference type="EMBL" id="FP929137">
    <property type="protein sequence ID" value="CBX99798.1"/>
    <property type="molecule type" value="Genomic_DNA"/>
</dbReference>
<keyword evidence="6" id="KW-0560">Oxidoreductase</keyword>
<gene>
    <name evidence="8" type="ORF">LEMA_P073870.1</name>
</gene>
<dbReference type="CDD" id="cd11060">
    <property type="entry name" value="CYP57A1-like"/>
    <property type="match status" value="1"/>
</dbReference>
<feature type="binding site" description="axial binding residue" evidence="5">
    <location>
        <position position="535"/>
    </location>
    <ligand>
        <name>heme</name>
        <dbReference type="ChEBI" id="CHEBI:30413"/>
    </ligand>
    <ligandPart>
        <name>Fe</name>
        <dbReference type="ChEBI" id="CHEBI:18248"/>
    </ligandPart>
</feature>
<keyword evidence="6" id="KW-0503">Monooxygenase</keyword>
<dbReference type="STRING" id="985895.E5A853"/>
<feature type="transmembrane region" description="Helical" evidence="7">
    <location>
        <begin position="119"/>
        <end position="136"/>
    </location>
</feature>
<sequence>MEPGLNRSDCHSLALAFVPCHRHELQGFANRGLNLVEPVAMRQTAYGGLEENRPVKRALRSFSSFNSDFVHLQMGFPSSLNLGALPTNVGLAILGTIFAALLSRIFYCQYLHPLSKFPGPWWLTSFSLTGALISVMRKEPEFFMYLVKKYGTDRPIRISPTMLLFPRPSALKDIYWDPKCNTKSGLYGTGALGPPHLFSTLDGEEHKQLRKALANAPWTIGQLKNTWEKRFDDQVNLFVQKMREHATANRVVCLSDKVAEFAADIMSMISFTNAFGCVKNQRDEKQILTNWRKGLDFFGFVGRFRFFRERILKLPVVGMWFLPSMSNESGMGWLMCEADRQVSTREKENEEKPFDGKPDFMQYCLDARFSDGSTLNAVQKRAHVTLLIQAGADTTGTALGSILRFLVTNKSAYARAQAEIDAAAKAGLLSDPIQYEETRQHLPYFVGCIKEGLRLNPPATNLFARIAPKGGKVIDGVYVPEGTEITSHAYTTQRIKEIYGEDAESFRPERWLESEKKSLEFEAAQFTFGVGPRVCLGKDIATMELYKLLPEIFRRFDIELVEPGEYVVAGGVAYNHGFLGRFIERDSANGQVNGNA</sequence>
<dbReference type="GO" id="GO:0016705">
    <property type="term" value="F:oxidoreductase activity, acting on paired donors, with incorporation or reduction of molecular oxygen"/>
    <property type="evidence" value="ECO:0007669"/>
    <property type="project" value="InterPro"/>
</dbReference>
<dbReference type="InterPro" id="IPR001128">
    <property type="entry name" value="Cyt_P450"/>
</dbReference>
<dbReference type="OrthoDB" id="3934656at2759"/>
<comment type="cofactor">
    <cofactor evidence="1 5">
        <name>heme</name>
        <dbReference type="ChEBI" id="CHEBI:30413"/>
    </cofactor>
</comment>
<dbReference type="PANTHER" id="PTHR24305:SF232">
    <property type="entry name" value="P450, PUTATIVE (EUROFUNG)-RELATED"/>
    <property type="match status" value="1"/>
</dbReference>
<dbReference type="GO" id="GO:0005506">
    <property type="term" value="F:iron ion binding"/>
    <property type="evidence" value="ECO:0007669"/>
    <property type="project" value="InterPro"/>
</dbReference>
<keyword evidence="5 6" id="KW-0349">Heme</keyword>
<dbReference type="InterPro" id="IPR036396">
    <property type="entry name" value="Cyt_P450_sf"/>
</dbReference>
<dbReference type="GeneID" id="13292858"/>
<dbReference type="PROSITE" id="PS00086">
    <property type="entry name" value="CYTOCHROME_P450"/>
    <property type="match status" value="1"/>
</dbReference>
<dbReference type="PRINTS" id="PR00385">
    <property type="entry name" value="P450"/>
</dbReference>
<dbReference type="GO" id="GO:0004497">
    <property type="term" value="F:monooxygenase activity"/>
    <property type="evidence" value="ECO:0007669"/>
    <property type="project" value="UniProtKB-KW"/>
</dbReference>
<accession>E5A853</accession>
<evidence type="ECO:0000256" key="4">
    <source>
        <dbReference type="ARBA" id="ARBA00023004"/>
    </source>
</evidence>
<dbReference type="OMA" id="GPLKNAW"/>
<keyword evidence="7" id="KW-1133">Transmembrane helix</keyword>
<feature type="transmembrane region" description="Helical" evidence="7">
    <location>
        <begin position="89"/>
        <end position="107"/>
    </location>
</feature>
<keyword evidence="4 5" id="KW-0408">Iron</keyword>
<organism evidence="9">
    <name type="scientific">Leptosphaeria maculans (strain JN3 / isolate v23.1.3 / race Av1-4-5-6-7-8)</name>
    <name type="common">Blackleg fungus</name>
    <name type="synonym">Phoma lingam</name>
    <dbReference type="NCBI Taxonomy" id="985895"/>
    <lineage>
        <taxon>Eukaryota</taxon>
        <taxon>Fungi</taxon>
        <taxon>Dikarya</taxon>
        <taxon>Ascomycota</taxon>
        <taxon>Pezizomycotina</taxon>
        <taxon>Dothideomycetes</taxon>
        <taxon>Pleosporomycetidae</taxon>
        <taxon>Pleosporales</taxon>
        <taxon>Pleosporineae</taxon>
        <taxon>Leptosphaeriaceae</taxon>
        <taxon>Plenodomus</taxon>
        <taxon>Plenodomus lingam/Leptosphaeria maculans species complex</taxon>
    </lineage>
</organism>
<comment type="similarity">
    <text evidence="2 6">Belongs to the cytochrome P450 family.</text>
</comment>
<protein>
    <recommendedName>
        <fullName evidence="10">Cytochrome P450 monooxygenase</fullName>
    </recommendedName>
</protein>
<dbReference type="HOGENOM" id="CLU_001570_14_0_1"/>
<reference evidence="9" key="1">
    <citation type="journal article" date="2011" name="Nat. Commun.">
        <title>Effector diversification within compartments of the Leptosphaeria maculans genome affected by Repeat-Induced Point mutations.</title>
        <authorList>
            <person name="Rouxel T."/>
            <person name="Grandaubert J."/>
            <person name="Hane J.K."/>
            <person name="Hoede C."/>
            <person name="van de Wouw A.P."/>
            <person name="Couloux A."/>
            <person name="Dominguez V."/>
            <person name="Anthouard V."/>
            <person name="Bally P."/>
            <person name="Bourras S."/>
            <person name="Cozijnsen A.J."/>
            <person name="Ciuffetti L.M."/>
            <person name="Degrave A."/>
            <person name="Dilmaghani A."/>
            <person name="Duret L."/>
            <person name="Fudal I."/>
            <person name="Goodwin S.B."/>
            <person name="Gout L."/>
            <person name="Glaser N."/>
            <person name="Linglin J."/>
            <person name="Kema G.H.J."/>
            <person name="Lapalu N."/>
            <person name="Lawrence C.B."/>
            <person name="May K."/>
            <person name="Meyer M."/>
            <person name="Ollivier B."/>
            <person name="Poulain J."/>
            <person name="Schoch C.L."/>
            <person name="Simon A."/>
            <person name="Spatafora J.W."/>
            <person name="Stachowiak A."/>
            <person name="Turgeon B.G."/>
            <person name="Tyler B.M."/>
            <person name="Vincent D."/>
            <person name="Weissenbach J."/>
            <person name="Amselem J."/>
            <person name="Quesneville H."/>
            <person name="Oliver R.P."/>
            <person name="Wincker P."/>
            <person name="Balesdent M.-H."/>
            <person name="Howlett B.J."/>
        </authorList>
    </citation>
    <scope>NUCLEOTIDE SEQUENCE [LARGE SCALE GENOMIC DNA]</scope>
    <source>
        <strain evidence="9">JN3 / isolate v23.1.3 / race Av1-4-5-6-7-8</strain>
    </source>
</reference>
<dbReference type="PRINTS" id="PR00463">
    <property type="entry name" value="EP450I"/>
</dbReference>
<evidence type="ECO:0008006" key="10">
    <source>
        <dbReference type="Google" id="ProtNLM"/>
    </source>
</evidence>
<dbReference type="Proteomes" id="UP000002668">
    <property type="component" value="Genome"/>
</dbReference>
<dbReference type="PANTHER" id="PTHR24305">
    <property type="entry name" value="CYTOCHROME P450"/>
    <property type="match status" value="1"/>
</dbReference>
<dbReference type="eggNOG" id="KOG0157">
    <property type="taxonomic scope" value="Eukaryota"/>
</dbReference>
<dbReference type="InParanoid" id="E5A853"/>
<dbReference type="InterPro" id="IPR050121">
    <property type="entry name" value="Cytochrome_P450_monoxygenase"/>
</dbReference>
<dbReference type="Gene3D" id="1.10.630.10">
    <property type="entry name" value="Cytochrome P450"/>
    <property type="match status" value="1"/>
</dbReference>
<evidence type="ECO:0000313" key="9">
    <source>
        <dbReference type="Proteomes" id="UP000002668"/>
    </source>
</evidence>
<dbReference type="GO" id="GO:0020037">
    <property type="term" value="F:heme binding"/>
    <property type="evidence" value="ECO:0007669"/>
    <property type="project" value="InterPro"/>
</dbReference>
<evidence type="ECO:0000256" key="7">
    <source>
        <dbReference type="SAM" id="Phobius"/>
    </source>
</evidence>
<dbReference type="AlphaFoldDB" id="E5A853"/>
<keyword evidence="9" id="KW-1185">Reference proteome</keyword>
<evidence type="ECO:0000313" key="8">
    <source>
        <dbReference type="EMBL" id="CBX99798.1"/>
    </source>
</evidence>
<keyword evidence="7" id="KW-0472">Membrane</keyword>
<evidence type="ECO:0000256" key="5">
    <source>
        <dbReference type="PIRSR" id="PIRSR602401-1"/>
    </source>
</evidence>
<evidence type="ECO:0000256" key="2">
    <source>
        <dbReference type="ARBA" id="ARBA00010617"/>
    </source>
</evidence>
<proteinExistence type="inferred from homology"/>